<protein>
    <submittedName>
        <fullName evidence="6">GntR-family regulator</fullName>
    </submittedName>
</protein>
<evidence type="ECO:0000256" key="3">
    <source>
        <dbReference type="ARBA" id="ARBA00023163"/>
    </source>
</evidence>
<accession>M3AA42</accession>
<dbReference type="Pfam" id="PF07702">
    <property type="entry name" value="UTRA"/>
    <property type="match status" value="1"/>
</dbReference>
<dbReference type="InterPro" id="IPR028978">
    <property type="entry name" value="Chorismate_lyase_/UTRA_dom_sf"/>
</dbReference>
<dbReference type="AlphaFoldDB" id="M3AA42"/>
<name>M3AA42_STRM1</name>
<evidence type="ECO:0000259" key="5">
    <source>
        <dbReference type="PROSITE" id="PS50949"/>
    </source>
</evidence>
<dbReference type="PANTHER" id="PTHR44846:SF17">
    <property type="entry name" value="GNTR-FAMILY TRANSCRIPTIONAL REGULATOR"/>
    <property type="match status" value="1"/>
</dbReference>
<dbReference type="PANTHER" id="PTHR44846">
    <property type="entry name" value="MANNOSYL-D-GLYCERATE TRANSPORT/METABOLISM SYSTEM REPRESSOR MNGR-RELATED"/>
    <property type="match status" value="1"/>
</dbReference>
<feature type="region of interest" description="Disordered" evidence="4">
    <location>
        <begin position="104"/>
        <end position="182"/>
    </location>
</feature>
<keyword evidence="2" id="KW-0238">DNA-binding</keyword>
<dbReference type="InterPro" id="IPR050679">
    <property type="entry name" value="Bact_HTH_transcr_reg"/>
</dbReference>
<organism evidence="6 7">
    <name type="scientific">Streptomyces mobaraensis (strain ATCC 29032 / DSM 40847 / JCM 4168 / NBRC 13819 / NCIMB 11159 / IPCR 16-22)</name>
    <dbReference type="NCBI Taxonomy" id="1223523"/>
    <lineage>
        <taxon>Bacteria</taxon>
        <taxon>Bacillati</taxon>
        <taxon>Actinomycetota</taxon>
        <taxon>Actinomycetes</taxon>
        <taxon>Kitasatosporales</taxon>
        <taxon>Streptomycetaceae</taxon>
        <taxon>Streptomyces</taxon>
    </lineage>
</organism>
<dbReference type="InterPro" id="IPR011663">
    <property type="entry name" value="UTRA"/>
</dbReference>
<feature type="domain" description="HTH gntR-type" evidence="5">
    <location>
        <begin position="5"/>
        <end position="73"/>
    </location>
</feature>
<dbReference type="InterPro" id="IPR036390">
    <property type="entry name" value="WH_DNA-bd_sf"/>
</dbReference>
<dbReference type="eggNOG" id="COG2188">
    <property type="taxonomic scope" value="Bacteria"/>
</dbReference>
<evidence type="ECO:0000313" key="6">
    <source>
        <dbReference type="EMBL" id="EMF02039.1"/>
    </source>
</evidence>
<dbReference type="SUPFAM" id="SSF46785">
    <property type="entry name" value="Winged helix' DNA-binding domain"/>
    <property type="match status" value="1"/>
</dbReference>
<dbReference type="InterPro" id="IPR036388">
    <property type="entry name" value="WH-like_DNA-bd_sf"/>
</dbReference>
<evidence type="ECO:0000256" key="1">
    <source>
        <dbReference type="ARBA" id="ARBA00023015"/>
    </source>
</evidence>
<dbReference type="STRING" id="1223523.H340_03419"/>
<dbReference type="GO" id="GO:0003677">
    <property type="term" value="F:DNA binding"/>
    <property type="evidence" value="ECO:0007669"/>
    <property type="project" value="UniProtKB-KW"/>
</dbReference>
<dbReference type="Pfam" id="PF00392">
    <property type="entry name" value="GntR"/>
    <property type="match status" value="1"/>
</dbReference>
<evidence type="ECO:0000256" key="2">
    <source>
        <dbReference type="ARBA" id="ARBA00023125"/>
    </source>
</evidence>
<dbReference type="PATRIC" id="fig|1223523.3.peg.697"/>
<dbReference type="CDD" id="cd07377">
    <property type="entry name" value="WHTH_GntR"/>
    <property type="match status" value="1"/>
</dbReference>
<evidence type="ECO:0000313" key="7">
    <source>
        <dbReference type="Proteomes" id="UP000011740"/>
    </source>
</evidence>
<dbReference type="Gene3D" id="3.40.1410.10">
    <property type="entry name" value="Chorismate lyase-like"/>
    <property type="match status" value="1"/>
</dbReference>
<keyword evidence="1" id="KW-0805">Transcription regulation</keyword>
<gene>
    <name evidence="6" type="ORF">H340_03419</name>
</gene>
<dbReference type="Gene3D" id="1.10.10.10">
    <property type="entry name" value="Winged helix-like DNA-binding domain superfamily/Winged helix DNA-binding domain"/>
    <property type="match status" value="1"/>
</dbReference>
<dbReference type="GO" id="GO:0045892">
    <property type="term" value="P:negative regulation of DNA-templated transcription"/>
    <property type="evidence" value="ECO:0007669"/>
    <property type="project" value="TreeGrafter"/>
</dbReference>
<comment type="caution">
    <text evidence="6">The sequence shown here is derived from an EMBL/GenBank/DDBJ whole genome shotgun (WGS) entry which is preliminary data.</text>
</comment>
<dbReference type="EMBL" id="AORZ01000005">
    <property type="protein sequence ID" value="EMF02039.1"/>
    <property type="molecule type" value="Genomic_DNA"/>
</dbReference>
<feature type="compositionally biased region" description="Basic and acidic residues" evidence="4">
    <location>
        <begin position="114"/>
        <end position="161"/>
    </location>
</feature>
<keyword evidence="3" id="KW-0804">Transcription</keyword>
<evidence type="ECO:0000256" key="4">
    <source>
        <dbReference type="SAM" id="MobiDB-lite"/>
    </source>
</evidence>
<reference evidence="6 7" key="1">
    <citation type="journal article" date="2013" name="Genome Announc.">
        <title>Whole-Genome Shotgun Assembly and Analysis of the Genome of Streptomyces mobaraensis DSM 40847, a Strain for Industrial Production of Microbial Transglutaminase.</title>
        <authorList>
            <person name="Yang H."/>
            <person name="He T."/>
            <person name="Wu W."/>
            <person name="Zhu W."/>
            <person name="Lu B."/>
            <person name="Sun W."/>
        </authorList>
    </citation>
    <scope>NUCLEOTIDE SEQUENCE [LARGE SCALE GENOMIC DNA]</scope>
    <source>
        <strain evidence="6 7">DSM 40847</strain>
    </source>
</reference>
<dbReference type="InterPro" id="IPR000524">
    <property type="entry name" value="Tscrpt_reg_HTH_GntR"/>
</dbReference>
<dbReference type="RefSeq" id="WP_004939389.1">
    <property type="nucleotide sequence ID" value="NZ_AORZ01000005.1"/>
</dbReference>
<dbReference type="SMART" id="SM00866">
    <property type="entry name" value="UTRA"/>
    <property type="match status" value="1"/>
</dbReference>
<dbReference type="PROSITE" id="PS50949">
    <property type="entry name" value="HTH_GNTR"/>
    <property type="match status" value="1"/>
</dbReference>
<dbReference type="GO" id="GO:0003700">
    <property type="term" value="F:DNA-binding transcription factor activity"/>
    <property type="evidence" value="ECO:0007669"/>
    <property type="project" value="InterPro"/>
</dbReference>
<proteinExistence type="predicted"/>
<dbReference type="SUPFAM" id="SSF64288">
    <property type="entry name" value="Chorismate lyase-like"/>
    <property type="match status" value="1"/>
</dbReference>
<sequence>MADSRPVYLRIADDLRRRIDDGSLTVGARIPSRSELKRAYAASDQTVDRAVRVLKAAGYAEGQFGRGVFVADRAPLGTLLRTTGAVDTPFAAEIRTVRDRHPVRAPHLTWGRPPTRDPRPNGDWRPDRDQRPDRDGDQDRERERERNRRPDQDGHPIRDQHPPCGHPSGGTSLTWEATSAEAPAPARIAERLGIAPGDPVVCTEYEYLADRRPVQLATSWEPLAVTAGTDVVHPERGPYARRGVRGRLAAIGVRVVRARELVGSRPATTPEAEALGCAAGQCVTVVERTHFDGDGRAVETSDLVVRADRWRLEYVIPFTG</sequence>
<dbReference type="SMART" id="SM00345">
    <property type="entry name" value="HTH_GNTR"/>
    <property type="match status" value="1"/>
</dbReference>
<dbReference type="Proteomes" id="UP000011740">
    <property type="component" value="Unassembled WGS sequence"/>
</dbReference>